<proteinExistence type="predicted"/>
<keyword evidence="6 9" id="KW-0238">DNA-binding</keyword>
<evidence type="ECO:0000256" key="3">
    <source>
        <dbReference type="ARBA" id="ARBA00022618"/>
    </source>
</evidence>
<feature type="domain" description="Core-binding (CB)" evidence="11">
    <location>
        <begin position="9"/>
        <end position="101"/>
    </location>
</feature>
<dbReference type="Gene3D" id="1.10.150.130">
    <property type="match status" value="1"/>
</dbReference>
<gene>
    <name evidence="12" type="ORF">E2488_10410</name>
</gene>
<dbReference type="InterPro" id="IPR002104">
    <property type="entry name" value="Integrase_catalytic"/>
</dbReference>
<dbReference type="InterPro" id="IPR044068">
    <property type="entry name" value="CB"/>
</dbReference>
<evidence type="ECO:0000256" key="1">
    <source>
        <dbReference type="ARBA" id="ARBA00004496"/>
    </source>
</evidence>
<evidence type="ECO:0008006" key="14">
    <source>
        <dbReference type="Google" id="ProtNLM"/>
    </source>
</evidence>
<dbReference type="GO" id="GO:0015074">
    <property type="term" value="P:DNA integration"/>
    <property type="evidence" value="ECO:0007669"/>
    <property type="project" value="UniProtKB-KW"/>
</dbReference>
<dbReference type="InterPro" id="IPR050090">
    <property type="entry name" value="Tyrosine_recombinase_XerCD"/>
</dbReference>
<evidence type="ECO:0000256" key="6">
    <source>
        <dbReference type="ARBA" id="ARBA00023125"/>
    </source>
</evidence>
<evidence type="ECO:0000313" key="12">
    <source>
        <dbReference type="EMBL" id="TEW73882.1"/>
    </source>
</evidence>
<keyword evidence="2" id="KW-0963">Cytoplasm</keyword>
<dbReference type="OrthoDB" id="9801717at2"/>
<feature type="domain" description="Tyr recombinase" evidence="10">
    <location>
        <begin position="122"/>
        <end position="312"/>
    </location>
</feature>
<dbReference type="Gene3D" id="1.10.443.10">
    <property type="entry name" value="Intergrase catalytic core"/>
    <property type="match status" value="1"/>
</dbReference>
<evidence type="ECO:0000259" key="11">
    <source>
        <dbReference type="PROSITE" id="PS51900"/>
    </source>
</evidence>
<accession>A0A4Y8AT84</accession>
<dbReference type="GO" id="GO:0003677">
    <property type="term" value="F:DNA binding"/>
    <property type="evidence" value="ECO:0007669"/>
    <property type="project" value="UniProtKB-UniRule"/>
</dbReference>
<dbReference type="InterPro" id="IPR010998">
    <property type="entry name" value="Integrase_recombinase_N"/>
</dbReference>
<keyword evidence="3" id="KW-0132">Cell division</keyword>
<keyword evidence="8" id="KW-0131">Cell cycle</keyword>
<keyword evidence="7" id="KW-0233">DNA recombination</keyword>
<evidence type="ECO:0000256" key="9">
    <source>
        <dbReference type="PROSITE-ProRule" id="PRU01248"/>
    </source>
</evidence>
<dbReference type="GO" id="GO:0051301">
    <property type="term" value="P:cell division"/>
    <property type="evidence" value="ECO:0007669"/>
    <property type="project" value="UniProtKB-KW"/>
</dbReference>
<dbReference type="PANTHER" id="PTHR30349:SF77">
    <property type="entry name" value="TYROSINE RECOMBINASE XERC"/>
    <property type="match status" value="1"/>
</dbReference>
<sequence length="312" mass="35790">MKSLQLHSKSFNAILIDFTSDLRIRNYNPKAVYNNPNHIREFLHYLEAKGHENLAGVTTKLVTAYYKYLSTRKNLTRGGALSNSSLNKHQNALHQFLSYLKNNGAKINFGVHLKNEKPNTIDVKDILTQKETLDLFDACEYSHVSQRFRLRDKAILVVLYSCGLRRNEAVGLNISDVDFDKRQLYIRNGSRNKRREIPYVSVNDFNLQILKEYLENARPQFYLADQSESLFINKNGGSLKGMSFANRLSAIVKASENEAIIEKKISPHNLRHSVATHLLQNGMPIEKVKEFLGHKSLESTQIYVHIIEQLDA</sequence>
<evidence type="ECO:0000256" key="8">
    <source>
        <dbReference type="ARBA" id="ARBA00023306"/>
    </source>
</evidence>
<dbReference type="PANTHER" id="PTHR30349">
    <property type="entry name" value="PHAGE INTEGRASE-RELATED"/>
    <property type="match status" value="1"/>
</dbReference>
<dbReference type="GO" id="GO:0007059">
    <property type="term" value="P:chromosome segregation"/>
    <property type="evidence" value="ECO:0007669"/>
    <property type="project" value="UniProtKB-KW"/>
</dbReference>
<comment type="subcellular location">
    <subcellularLocation>
        <location evidence="1">Cytoplasm</location>
    </subcellularLocation>
</comment>
<dbReference type="GO" id="GO:0005737">
    <property type="term" value="C:cytoplasm"/>
    <property type="evidence" value="ECO:0007669"/>
    <property type="project" value="UniProtKB-SubCell"/>
</dbReference>
<evidence type="ECO:0000256" key="4">
    <source>
        <dbReference type="ARBA" id="ARBA00022829"/>
    </source>
</evidence>
<dbReference type="EMBL" id="SNQI01000003">
    <property type="protein sequence ID" value="TEW73882.1"/>
    <property type="molecule type" value="Genomic_DNA"/>
</dbReference>
<dbReference type="RefSeq" id="WP_134248281.1">
    <property type="nucleotide sequence ID" value="NZ_SNQI01000003.1"/>
</dbReference>
<evidence type="ECO:0000256" key="5">
    <source>
        <dbReference type="ARBA" id="ARBA00022908"/>
    </source>
</evidence>
<dbReference type="Pfam" id="PF00589">
    <property type="entry name" value="Phage_integrase"/>
    <property type="match status" value="1"/>
</dbReference>
<keyword evidence="13" id="KW-1185">Reference proteome</keyword>
<dbReference type="InterPro" id="IPR011010">
    <property type="entry name" value="DNA_brk_join_enz"/>
</dbReference>
<evidence type="ECO:0000256" key="7">
    <source>
        <dbReference type="ARBA" id="ARBA00023172"/>
    </source>
</evidence>
<evidence type="ECO:0000259" key="10">
    <source>
        <dbReference type="PROSITE" id="PS51898"/>
    </source>
</evidence>
<protein>
    <recommendedName>
        <fullName evidence="14">Integrase</fullName>
    </recommendedName>
</protein>
<dbReference type="SUPFAM" id="SSF56349">
    <property type="entry name" value="DNA breaking-rejoining enzymes"/>
    <property type="match status" value="1"/>
</dbReference>
<evidence type="ECO:0000256" key="2">
    <source>
        <dbReference type="ARBA" id="ARBA00022490"/>
    </source>
</evidence>
<dbReference type="PROSITE" id="PS51900">
    <property type="entry name" value="CB"/>
    <property type="match status" value="1"/>
</dbReference>
<comment type="caution">
    <text evidence="12">The sequence shown here is derived from an EMBL/GenBank/DDBJ whole genome shotgun (WGS) entry which is preliminary data.</text>
</comment>
<dbReference type="GO" id="GO:0006310">
    <property type="term" value="P:DNA recombination"/>
    <property type="evidence" value="ECO:0007669"/>
    <property type="project" value="UniProtKB-KW"/>
</dbReference>
<keyword evidence="4" id="KW-0159">Chromosome partition</keyword>
<dbReference type="InterPro" id="IPR013762">
    <property type="entry name" value="Integrase-like_cat_sf"/>
</dbReference>
<dbReference type="Proteomes" id="UP000298517">
    <property type="component" value="Unassembled WGS sequence"/>
</dbReference>
<evidence type="ECO:0000313" key="13">
    <source>
        <dbReference type="Proteomes" id="UP000298517"/>
    </source>
</evidence>
<name>A0A4Y8AT84_9FLAO</name>
<keyword evidence="5" id="KW-0229">DNA integration</keyword>
<reference evidence="12 13" key="1">
    <citation type="journal article" date="2011" name="J. Microbiol.">
        <title>Gramella jeungdoensis sp. nov., isolated from a solar saltern in Korea.</title>
        <authorList>
            <person name="Joung Y."/>
            <person name="Kim H."/>
            <person name="Jang T."/>
            <person name="Ahn T.S."/>
            <person name="Joh K."/>
        </authorList>
    </citation>
    <scope>NUCLEOTIDE SEQUENCE [LARGE SCALE GENOMIC DNA]</scope>
    <source>
        <strain evidence="12 13">KCTC 23123</strain>
    </source>
</reference>
<dbReference type="AlphaFoldDB" id="A0A4Y8AT84"/>
<organism evidence="12 13">
    <name type="scientific">Gramella jeungdoensis</name>
    <dbReference type="NCBI Taxonomy" id="708091"/>
    <lineage>
        <taxon>Bacteria</taxon>
        <taxon>Pseudomonadati</taxon>
        <taxon>Bacteroidota</taxon>
        <taxon>Flavobacteriia</taxon>
        <taxon>Flavobacteriales</taxon>
        <taxon>Flavobacteriaceae</taxon>
        <taxon>Christiangramia</taxon>
    </lineage>
</organism>
<dbReference type="PROSITE" id="PS51898">
    <property type="entry name" value="TYR_RECOMBINASE"/>
    <property type="match status" value="1"/>
</dbReference>